<evidence type="ECO:0000256" key="2">
    <source>
        <dbReference type="ARBA" id="ARBA00004687"/>
    </source>
</evidence>
<evidence type="ECO:0000256" key="10">
    <source>
        <dbReference type="ARBA" id="ARBA00022989"/>
    </source>
</evidence>
<comment type="pathway">
    <text evidence="2 13">Glycolipid biosynthesis; glycosylphosphatidylinositol-anchor biosynthesis.</text>
</comment>
<organism evidence="14 15">
    <name type="scientific">Trichomonascus ciferrii</name>
    <dbReference type="NCBI Taxonomy" id="44093"/>
    <lineage>
        <taxon>Eukaryota</taxon>
        <taxon>Fungi</taxon>
        <taxon>Dikarya</taxon>
        <taxon>Ascomycota</taxon>
        <taxon>Saccharomycotina</taxon>
        <taxon>Dipodascomycetes</taxon>
        <taxon>Dipodascales</taxon>
        <taxon>Trichomonascaceae</taxon>
        <taxon>Trichomonascus</taxon>
        <taxon>Trichomonascus ciferrii complex</taxon>
    </lineage>
</organism>
<keyword evidence="15" id="KW-1185">Reference proteome</keyword>
<comment type="similarity">
    <text evidence="3 13">Belongs to the PIGM family.</text>
</comment>
<reference evidence="14" key="1">
    <citation type="journal article" date="2019" name="G3 (Bethesda)">
        <title>Genome Assemblies of Two Rare Opportunistic Yeast Pathogens: Diutina rugosa (syn. Candida rugosa) and Trichomonascus ciferrii (syn. Candida ciferrii).</title>
        <authorList>
            <person name="Mixao V."/>
            <person name="Saus E."/>
            <person name="Hansen A.P."/>
            <person name="Lass-Florl C."/>
            <person name="Gabaldon T."/>
        </authorList>
    </citation>
    <scope>NUCLEOTIDE SEQUENCE</scope>
    <source>
        <strain evidence="14">CBS 4856</strain>
    </source>
</reference>
<dbReference type="UniPathway" id="UPA00196"/>
<evidence type="ECO:0000256" key="9">
    <source>
        <dbReference type="ARBA" id="ARBA00022824"/>
    </source>
</evidence>
<feature type="transmembrane region" description="Helical" evidence="13">
    <location>
        <begin position="117"/>
        <end position="139"/>
    </location>
</feature>
<accession>A0A642UC49</accession>
<dbReference type="GO" id="GO:1990529">
    <property type="term" value="C:glycosylphosphatidylinositol-mannosyltransferase I complex"/>
    <property type="evidence" value="ECO:0007669"/>
    <property type="project" value="TreeGrafter"/>
</dbReference>
<dbReference type="PANTHER" id="PTHR12886">
    <property type="entry name" value="PIG-M MANNOSYLTRANSFERASE"/>
    <property type="match status" value="1"/>
</dbReference>
<protein>
    <recommendedName>
        <fullName evidence="4 13">GPI mannosyltransferase 1</fullName>
        <ecNumber evidence="13">2.4.1.-</ecNumber>
    </recommendedName>
    <alternativeName>
        <fullName evidence="13">GPI mannosyltransferase I</fullName>
    </alternativeName>
</protein>
<keyword evidence="11 13" id="KW-0472">Membrane</keyword>
<dbReference type="GO" id="GO:0005789">
    <property type="term" value="C:endoplasmic reticulum membrane"/>
    <property type="evidence" value="ECO:0007669"/>
    <property type="project" value="UniProtKB-SubCell"/>
</dbReference>
<keyword evidence="7 13" id="KW-0808">Transferase</keyword>
<comment type="subcellular location">
    <subcellularLocation>
        <location evidence="1 13">Endoplasmic reticulum membrane</location>
        <topology evidence="1 13">Multi-pass membrane protein</topology>
    </subcellularLocation>
</comment>
<evidence type="ECO:0000256" key="1">
    <source>
        <dbReference type="ARBA" id="ARBA00004477"/>
    </source>
</evidence>
<evidence type="ECO:0000256" key="3">
    <source>
        <dbReference type="ARBA" id="ARBA00011071"/>
    </source>
</evidence>
<feature type="transmembrane region" description="Helical" evidence="13">
    <location>
        <begin position="308"/>
        <end position="326"/>
    </location>
</feature>
<comment type="function">
    <text evidence="12 13">Mannosyltransferase involved in glycosylphosphatidylinositol-anchor biosynthesis. Transfers the first alpha-1,4-mannose to GlcN-acyl-PI during GPI precursor assembly. Required for cell wall integrity.</text>
</comment>
<keyword evidence="9 13" id="KW-0256">Endoplasmic reticulum</keyword>
<evidence type="ECO:0000313" key="15">
    <source>
        <dbReference type="Proteomes" id="UP000761534"/>
    </source>
</evidence>
<keyword evidence="6 13" id="KW-0328">Glycosyltransferase</keyword>
<name>A0A642UC49_9ASCO</name>
<evidence type="ECO:0000256" key="5">
    <source>
        <dbReference type="ARBA" id="ARBA00022502"/>
    </source>
</evidence>
<feature type="transmembrane region" description="Helical" evidence="13">
    <location>
        <begin position="42"/>
        <end position="66"/>
    </location>
</feature>
<keyword evidence="8 13" id="KW-0812">Transmembrane</keyword>
<evidence type="ECO:0000313" key="14">
    <source>
        <dbReference type="EMBL" id="KAA8896527.1"/>
    </source>
</evidence>
<dbReference type="InterPro" id="IPR007704">
    <property type="entry name" value="PIG-M"/>
</dbReference>
<dbReference type="EMBL" id="SWFS01000578">
    <property type="protein sequence ID" value="KAA8896527.1"/>
    <property type="molecule type" value="Genomic_DNA"/>
</dbReference>
<evidence type="ECO:0000256" key="4">
    <source>
        <dbReference type="ARBA" id="ARBA00013797"/>
    </source>
</evidence>
<feature type="transmembrane region" description="Helical" evidence="13">
    <location>
        <begin position="375"/>
        <end position="393"/>
    </location>
</feature>
<dbReference type="EC" id="2.4.1.-" evidence="13"/>
<comment type="caution">
    <text evidence="14">The sequence shown here is derived from an EMBL/GenBank/DDBJ whole genome shotgun (WGS) entry which is preliminary data.</text>
</comment>
<dbReference type="GO" id="GO:0004376">
    <property type="term" value="F:GPI mannosyltransferase activity"/>
    <property type="evidence" value="ECO:0007669"/>
    <property type="project" value="InterPro"/>
</dbReference>
<feature type="transmembrane region" description="Helical" evidence="13">
    <location>
        <begin position="172"/>
        <end position="190"/>
    </location>
</feature>
<feature type="transmembrane region" description="Helical" evidence="13">
    <location>
        <begin position="196"/>
        <end position="220"/>
    </location>
</feature>
<keyword evidence="5 13" id="KW-0337">GPI-anchor biosynthesis</keyword>
<dbReference type="GO" id="GO:0051751">
    <property type="term" value="F:alpha-1,4-mannosyltransferase activity"/>
    <property type="evidence" value="ECO:0007669"/>
    <property type="project" value="InterPro"/>
</dbReference>
<dbReference type="GO" id="GO:0006506">
    <property type="term" value="P:GPI anchor biosynthetic process"/>
    <property type="evidence" value="ECO:0007669"/>
    <property type="project" value="UniProtKB-UniPathway"/>
</dbReference>
<evidence type="ECO:0000256" key="11">
    <source>
        <dbReference type="ARBA" id="ARBA00023136"/>
    </source>
</evidence>
<proteinExistence type="inferred from homology"/>
<dbReference type="VEuPathDB" id="FungiDB:TRICI_006870"/>
<evidence type="ECO:0000256" key="12">
    <source>
        <dbReference type="ARBA" id="ARBA00025399"/>
    </source>
</evidence>
<sequence>MGGRSSGFEAKTREPLIGRKGVVKEEGVDEEYNEADKKRPQWYLRTVFLISVSVVLRLGFFLWGLYQDANMDLRYTDIDYFVFTDAARFMSMGDSPYERATYRYTPLLAWLLLPTTWLSFSFGKILFAAGDIVAGYLILQILKRRGVSEARAVIYSSIWLLNPMVCTISTRGSSEGLLGAMVISFVWAFYTRRYGLAGLLMGLAVHFKIYPIIYVPTILLALDKGPRTILGQFLNRDRMTFALTSFASFSFLTGFMYVAYGYDFLHETYLHHLSRVDHRHNFSPYSTLLYMGSSPAVTAASGIEASRWAFIPQLGLSGFVIPLAFAKRDIIKTMFIQTVIFVTFNKVCTSQYFMWYMVLLPFYGPAAENIGKRKPLVLSAVLLWVLAQAAWIRQGYLLEFLGEPVFYPGLFWATMGFFIINCWIVGLFISAM</sequence>
<evidence type="ECO:0000256" key="13">
    <source>
        <dbReference type="RuleBase" id="RU365064"/>
    </source>
</evidence>
<feature type="transmembrane region" description="Helical" evidence="13">
    <location>
        <begin position="338"/>
        <end position="363"/>
    </location>
</feature>
<evidence type="ECO:0000256" key="6">
    <source>
        <dbReference type="ARBA" id="ARBA00022676"/>
    </source>
</evidence>
<gene>
    <name evidence="14" type="ORF">TRICI_006870</name>
</gene>
<dbReference type="OrthoDB" id="1741594at2759"/>
<evidence type="ECO:0000256" key="8">
    <source>
        <dbReference type="ARBA" id="ARBA00022692"/>
    </source>
</evidence>
<dbReference type="PANTHER" id="PTHR12886:SF0">
    <property type="entry name" value="GPI MANNOSYLTRANSFERASE 1"/>
    <property type="match status" value="1"/>
</dbReference>
<dbReference type="Proteomes" id="UP000761534">
    <property type="component" value="Unassembled WGS sequence"/>
</dbReference>
<feature type="transmembrane region" description="Helical" evidence="13">
    <location>
        <begin position="241"/>
        <end position="262"/>
    </location>
</feature>
<keyword evidence="10 13" id="KW-1133">Transmembrane helix</keyword>
<dbReference type="Pfam" id="PF05007">
    <property type="entry name" value="Mannosyl_trans"/>
    <property type="match status" value="1"/>
</dbReference>
<evidence type="ECO:0000256" key="7">
    <source>
        <dbReference type="ARBA" id="ARBA00022679"/>
    </source>
</evidence>
<dbReference type="AlphaFoldDB" id="A0A642UC49"/>
<feature type="transmembrane region" description="Helical" evidence="13">
    <location>
        <begin position="405"/>
        <end position="429"/>
    </location>
</feature>